<feature type="transmembrane region" description="Helical" evidence="1">
    <location>
        <begin position="207"/>
        <end position="227"/>
    </location>
</feature>
<protein>
    <recommendedName>
        <fullName evidence="2">DUF6533 domain-containing protein</fullName>
    </recommendedName>
</protein>
<keyword evidence="4" id="KW-1185">Reference proteome</keyword>
<evidence type="ECO:0000313" key="3">
    <source>
        <dbReference type="EMBL" id="KAJ3738807.1"/>
    </source>
</evidence>
<name>A0A9W8NQB8_9AGAR</name>
<feature type="transmembrane region" description="Helical" evidence="1">
    <location>
        <begin position="163"/>
        <end position="186"/>
    </location>
</feature>
<dbReference type="EMBL" id="JANVFU010000022">
    <property type="protein sequence ID" value="KAJ3738807.1"/>
    <property type="molecule type" value="Genomic_DNA"/>
</dbReference>
<evidence type="ECO:0000313" key="4">
    <source>
        <dbReference type="Proteomes" id="UP001142393"/>
    </source>
</evidence>
<reference evidence="3 4" key="1">
    <citation type="journal article" date="2023" name="Proc. Natl. Acad. Sci. U.S.A.">
        <title>A global phylogenomic analysis of the shiitake genus Lentinula.</title>
        <authorList>
            <person name="Sierra-Patev S."/>
            <person name="Min B."/>
            <person name="Naranjo-Ortiz M."/>
            <person name="Looney B."/>
            <person name="Konkel Z."/>
            <person name="Slot J.C."/>
            <person name="Sakamoto Y."/>
            <person name="Steenwyk J.L."/>
            <person name="Rokas A."/>
            <person name="Carro J."/>
            <person name="Camarero S."/>
            <person name="Ferreira P."/>
            <person name="Molpeceres G."/>
            <person name="Ruiz-Duenas F.J."/>
            <person name="Serrano A."/>
            <person name="Henrissat B."/>
            <person name="Drula E."/>
            <person name="Hughes K.W."/>
            <person name="Mata J.L."/>
            <person name="Ishikawa N.K."/>
            <person name="Vargas-Isla R."/>
            <person name="Ushijima S."/>
            <person name="Smith C.A."/>
            <person name="Donoghue J."/>
            <person name="Ahrendt S."/>
            <person name="Andreopoulos W."/>
            <person name="He G."/>
            <person name="LaButti K."/>
            <person name="Lipzen A."/>
            <person name="Ng V."/>
            <person name="Riley R."/>
            <person name="Sandor L."/>
            <person name="Barry K."/>
            <person name="Martinez A.T."/>
            <person name="Xiao Y."/>
            <person name="Gibbons J.G."/>
            <person name="Terashima K."/>
            <person name="Grigoriev I.V."/>
            <person name="Hibbett D."/>
        </authorList>
    </citation>
    <scope>NUCLEOTIDE SEQUENCE [LARGE SCALE GENOMIC DNA]</scope>
    <source>
        <strain evidence="3 4">TFB7810</strain>
    </source>
</reference>
<gene>
    <name evidence="3" type="ORF">DFH05DRAFT_736495</name>
</gene>
<feature type="transmembrane region" description="Helical" evidence="1">
    <location>
        <begin position="12"/>
        <end position="33"/>
    </location>
</feature>
<dbReference type="Proteomes" id="UP001142393">
    <property type="component" value="Unassembled WGS sequence"/>
</dbReference>
<dbReference type="AlphaFoldDB" id="A0A9W8NQB8"/>
<comment type="caution">
    <text evidence="3">The sequence shown here is derived from an EMBL/GenBank/DDBJ whole genome shotgun (WGS) entry which is preliminary data.</text>
</comment>
<dbReference type="InterPro" id="IPR045340">
    <property type="entry name" value="DUF6533"/>
</dbReference>
<keyword evidence="1" id="KW-0472">Membrane</keyword>
<evidence type="ECO:0000259" key="2">
    <source>
        <dbReference type="Pfam" id="PF20151"/>
    </source>
</evidence>
<sequence length="292" mass="32494">MPTSISTSTGYLSDFGVVLVRTGAAVSATLLVYDYICTLDQEIELLSSSPFGLASIMFLVNRYLPFFDTFLSINMNFNSNISAEHCAIQTRAVSWLMLVGISHSELILMLRTYALWGRKRSILVLLILLTMGFLIPAIVLTKLEVVSEHFVALHGCRITATRNIIFIAFCLLTAYETLLAVLTTIPACQHLPQTRSPWVTKLYKDGIVFYLYLLVLSCANIVSYRIAPAFGPWLEAPQRVILSVFCSRVLFLIFQGSCASTHGARPGDIETASELPVVTLTEILEMEDFEDM</sequence>
<feature type="transmembrane region" description="Helical" evidence="1">
    <location>
        <begin position="45"/>
        <end position="64"/>
    </location>
</feature>
<evidence type="ECO:0000256" key="1">
    <source>
        <dbReference type="SAM" id="Phobius"/>
    </source>
</evidence>
<keyword evidence="1" id="KW-0812">Transmembrane</keyword>
<proteinExistence type="predicted"/>
<keyword evidence="1" id="KW-1133">Transmembrane helix</keyword>
<accession>A0A9W8NQB8</accession>
<feature type="domain" description="DUF6533" evidence="2">
    <location>
        <begin position="25"/>
        <end position="67"/>
    </location>
</feature>
<feature type="transmembrane region" description="Helical" evidence="1">
    <location>
        <begin position="122"/>
        <end position="143"/>
    </location>
</feature>
<organism evidence="3 4">
    <name type="scientific">Lentinula detonsa</name>
    <dbReference type="NCBI Taxonomy" id="2804962"/>
    <lineage>
        <taxon>Eukaryota</taxon>
        <taxon>Fungi</taxon>
        <taxon>Dikarya</taxon>
        <taxon>Basidiomycota</taxon>
        <taxon>Agaricomycotina</taxon>
        <taxon>Agaricomycetes</taxon>
        <taxon>Agaricomycetidae</taxon>
        <taxon>Agaricales</taxon>
        <taxon>Marasmiineae</taxon>
        <taxon>Omphalotaceae</taxon>
        <taxon>Lentinula</taxon>
    </lineage>
</organism>
<dbReference type="Pfam" id="PF20151">
    <property type="entry name" value="DUF6533"/>
    <property type="match status" value="1"/>
</dbReference>
<feature type="transmembrane region" description="Helical" evidence="1">
    <location>
        <begin position="92"/>
        <end position="110"/>
    </location>
</feature>